<evidence type="ECO:0000256" key="2">
    <source>
        <dbReference type="ARBA" id="ARBA00022475"/>
    </source>
</evidence>
<dbReference type="GO" id="GO:0007635">
    <property type="term" value="P:chemosensory behavior"/>
    <property type="evidence" value="ECO:0007669"/>
    <property type="project" value="TreeGrafter"/>
</dbReference>
<dbReference type="GO" id="GO:0007165">
    <property type="term" value="P:signal transduction"/>
    <property type="evidence" value="ECO:0007669"/>
    <property type="project" value="UniProtKB-KW"/>
</dbReference>
<evidence type="ECO:0000256" key="7">
    <source>
        <dbReference type="ARBA" id="ARBA00023224"/>
    </source>
</evidence>
<sequence>MNGEDASRSVEHLVFMDAYRISNIFGNLEEAGIITGKFSKRRMTRIKSQSQSHQHSLWAFRTLLIFFKMIGLATFTHCVAEQKKKSPQTICTFQYSELGIVYNAVLISLMIASNYLSVPYTINVEYPNKTNMTVGIEAFQTVLGSMAICVILFSYCFGERSLVRIANRLMNVEHELDRLYRLCPSLRRGRVFRIVAIICVLEGSTAMAVLATKYFAFYASPISWLTDIVPSFHIGWFMIQYFLLVSVIQVDFADVNQAIQGLSRVNTPDSRPQSLYQTRRVIVSNSIVQQLLQLRDVHCHLCEVSQDVSNFYSAPIVFGISYMFFSLVYNGYYLLSPLVLSNEVLEYIVLANTILWMLFLIYPIILLTNKITWILYEIGKTGNVIHKLLSCTIGNLVKSEMMGAVTTYLVILVQFQLGNSPNSSCNCTQENLPNTDE</sequence>
<keyword evidence="5 8" id="KW-0472">Membrane</keyword>
<evidence type="ECO:0000256" key="6">
    <source>
        <dbReference type="ARBA" id="ARBA00023170"/>
    </source>
</evidence>
<dbReference type="GO" id="GO:0005886">
    <property type="term" value="C:plasma membrane"/>
    <property type="evidence" value="ECO:0007669"/>
    <property type="project" value="UniProtKB-SubCell"/>
</dbReference>
<dbReference type="GO" id="GO:0030425">
    <property type="term" value="C:dendrite"/>
    <property type="evidence" value="ECO:0007669"/>
    <property type="project" value="TreeGrafter"/>
</dbReference>
<evidence type="ECO:0000256" key="8">
    <source>
        <dbReference type="RuleBase" id="RU363108"/>
    </source>
</evidence>
<dbReference type="InParanoid" id="E2B605"/>
<gene>
    <name evidence="9" type="ORF">EAI_02410</name>
</gene>
<dbReference type="Proteomes" id="UP000008237">
    <property type="component" value="Unassembled WGS sequence"/>
</dbReference>
<organism evidence="10">
    <name type="scientific">Harpegnathos saltator</name>
    <name type="common">Jerdon's jumping ant</name>
    <dbReference type="NCBI Taxonomy" id="610380"/>
    <lineage>
        <taxon>Eukaryota</taxon>
        <taxon>Metazoa</taxon>
        <taxon>Ecdysozoa</taxon>
        <taxon>Arthropoda</taxon>
        <taxon>Hexapoda</taxon>
        <taxon>Insecta</taxon>
        <taxon>Pterygota</taxon>
        <taxon>Neoptera</taxon>
        <taxon>Endopterygota</taxon>
        <taxon>Hymenoptera</taxon>
        <taxon>Apocrita</taxon>
        <taxon>Aculeata</taxon>
        <taxon>Formicoidea</taxon>
        <taxon>Formicidae</taxon>
        <taxon>Ponerinae</taxon>
        <taxon>Ponerini</taxon>
        <taxon>Harpegnathos</taxon>
    </lineage>
</organism>
<evidence type="ECO:0000256" key="5">
    <source>
        <dbReference type="ARBA" id="ARBA00023136"/>
    </source>
</evidence>
<dbReference type="InterPro" id="IPR013604">
    <property type="entry name" value="7TM_chemorcpt"/>
</dbReference>
<feature type="transmembrane region" description="Helical" evidence="8">
    <location>
        <begin position="191"/>
        <end position="216"/>
    </location>
</feature>
<evidence type="ECO:0000313" key="10">
    <source>
        <dbReference type="Proteomes" id="UP000008237"/>
    </source>
</evidence>
<feature type="transmembrane region" description="Helical" evidence="8">
    <location>
        <begin position="58"/>
        <end position="80"/>
    </location>
</feature>
<keyword evidence="7 8" id="KW-0807">Transducer</keyword>
<keyword evidence="10" id="KW-1185">Reference proteome</keyword>
<comment type="similarity">
    <text evidence="8">Belongs to the insect chemoreceptor superfamily. Gustatory receptor (GR) family.</text>
</comment>
<evidence type="ECO:0000256" key="1">
    <source>
        <dbReference type="ARBA" id="ARBA00004651"/>
    </source>
</evidence>
<keyword evidence="3 8" id="KW-0812">Transmembrane</keyword>
<protein>
    <recommendedName>
        <fullName evidence="8">Gustatory receptor</fullName>
    </recommendedName>
</protein>
<name>E2B605_HARSA</name>
<dbReference type="GO" id="GO:0043025">
    <property type="term" value="C:neuronal cell body"/>
    <property type="evidence" value="ECO:0007669"/>
    <property type="project" value="TreeGrafter"/>
</dbReference>
<evidence type="ECO:0000256" key="4">
    <source>
        <dbReference type="ARBA" id="ARBA00022989"/>
    </source>
</evidence>
<dbReference type="OrthoDB" id="6366728at2759"/>
<dbReference type="GO" id="GO:0050909">
    <property type="term" value="P:sensory perception of taste"/>
    <property type="evidence" value="ECO:0007669"/>
    <property type="project" value="InterPro"/>
</dbReference>
<comment type="function">
    <text evidence="8">Gustatory receptor which mediates acceptance or avoidance behavior, depending on its substrates.</text>
</comment>
<evidence type="ECO:0000256" key="3">
    <source>
        <dbReference type="ARBA" id="ARBA00022692"/>
    </source>
</evidence>
<dbReference type="OMA" id="RRQRIFC"/>
<feature type="transmembrane region" description="Helical" evidence="8">
    <location>
        <begin position="100"/>
        <end position="118"/>
    </location>
</feature>
<dbReference type="PANTHER" id="PTHR21143">
    <property type="entry name" value="INVERTEBRATE GUSTATORY RECEPTOR"/>
    <property type="match status" value="1"/>
</dbReference>
<evidence type="ECO:0000313" key="9">
    <source>
        <dbReference type="EMBL" id="EFN88866.1"/>
    </source>
</evidence>
<dbReference type="GO" id="GO:0008049">
    <property type="term" value="P:male courtship behavior"/>
    <property type="evidence" value="ECO:0007669"/>
    <property type="project" value="TreeGrafter"/>
</dbReference>
<dbReference type="GO" id="GO:0030424">
    <property type="term" value="C:axon"/>
    <property type="evidence" value="ECO:0007669"/>
    <property type="project" value="TreeGrafter"/>
</dbReference>
<dbReference type="PANTHER" id="PTHR21143:SF133">
    <property type="entry name" value="GUSTATORY AND PHEROMONE RECEPTOR 32A-RELATED"/>
    <property type="match status" value="1"/>
</dbReference>
<feature type="transmembrane region" description="Helical" evidence="8">
    <location>
        <begin position="347"/>
        <end position="367"/>
    </location>
</feature>
<dbReference type="AlphaFoldDB" id="E2B605"/>
<dbReference type="EMBL" id="GL445900">
    <property type="protein sequence ID" value="EFN88866.1"/>
    <property type="molecule type" value="Genomic_DNA"/>
</dbReference>
<proteinExistence type="inferred from homology"/>
<feature type="transmembrane region" description="Helical" evidence="8">
    <location>
        <begin position="228"/>
        <end position="248"/>
    </location>
</feature>
<comment type="subcellular location">
    <subcellularLocation>
        <location evidence="1 8">Cell membrane</location>
        <topology evidence="1 8">Multi-pass membrane protein</topology>
    </subcellularLocation>
</comment>
<reference evidence="9 10" key="1">
    <citation type="journal article" date="2010" name="Science">
        <title>Genomic comparison of the ants Camponotus floridanus and Harpegnathos saltator.</title>
        <authorList>
            <person name="Bonasio R."/>
            <person name="Zhang G."/>
            <person name="Ye C."/>
            <person name="Mutti N.S."/>
            <person name="Fang X."/>
            <person name="Qin N."/>
            <person name="Donahue G."/>
            <person name="Yang P."/>
            <person name="Li Q."/>
            <person name="Li C."/>
            <person name="Zhang P."/>
            <person name="Huang Z."/>
            <person name="Berger S.L."/>
            <person name="Reinberg D."/>
            <person name="Wang J."/>
            <person name="Liebig J."/>
        </authorList>
    </citation>
    <scope>NUCLEOTIDE SEQUENCE [LARGE SCALE GENOMIC DNA]</scope>
    <source>
        <strain evidence="9 10">R22 G/1</strain>
    </source>
</reference>
<feature type="transmembrane region" description="Helical" evidence="8">
    <location>
        <begin position="138"/>
        <end position="158"/>
    </location>
</feature>
<accession>E2B605</accession>
<keyword evidence="2 8" id="KW-1003">Cell membrane</keyword>
<keyword evidence="4 8" id="KW-1133">Transmembrane helix</keyword>
<keyword evidence="6 8" id="KW-0675">Receptor</keyword>
<feature type="transmembrane region" description="Helical" evidence="8">
    <location>
        <begin position="316"/>
        <end position="335"/>
    </location>
</feature>
<dbReference type="Pfam" id="PF08395">
    <property type="entry name" value="7tm_7"/>
    <property type="match status" value="1"/>
</dbReference>